<evidence type="ECO:0000256" key="1">
    <source>
        <dbReference type="ARBA" id="ARBA00022729"/>
    </source>
</evidence>
<reference evidence="3 4" key="1">
    <citation type="journal article" date="2014" name="PLoS Genet.">
        <title>Phylogenetically driven sequencing of extremely halophilic archaea reveals strategies for static and dynamic osmo-response.</title>
        <authorList>
            <person name="Becker E.A."/>
            <person name="Seitzer P.M."/>
            <person name="Tritt A."/>
            <person name="Larsen D."/>
            <person name="Krusor M."/>
            <person name="Yao A.I."/>
            <person name="Wu D."/>
            <person name="Madern D."/>
            <person name="Eisen J.A."/>
            <person name="Darling A.E."/>
            <person name="Facciotti M.T."/>
        </authorList>
    </citation>
    <scope>NUCLEOTIDE SEQUENCE [LARGE SCALE GENOMIC DNA]</scope>
    <source>
        <strain evidence="3 4">JCM 12255</strain>
    </source>
</reference>
<dbReference type="eggNOG" id="arCOG01020">
    <property type="taxonomic scope" value="Archaea"/>
</dbReference>
<comment type="caution">
    <text evidence="3">The sequence shown here is derived from an EMBL/GenBank/DDBJ whole genome shotgun (WGS) entry which is preliminary data.</text>
</comment>
<evidence type="ECO:0000313" key="4">
    <source>
        <dbReference type="Proteomes" id="UP000011602"/>
    </source>
</evidence>
<gene>
    <name evidence="3" type="ORF">C493_15248</name>
</gene>
<dbReference type="PANTHER" id="PTHR30483:SF6">
    <property type="entry name" value="PERIPLASMIC BINDING PROTEIN OF ABC TRANSPORTER FOR NATURAL AMINO ACIDS"/>
    <property type="match status" value="1"/>
</dbReference>
<evidence type="ECO:0000313" key="3">
    <source>
        <dbReference type="EMBL" id="ELY52965.1"/>
    </source>
</evidence>
<sequence length="446" mass="49205">MGAATASDVGTGRLDRRTVLKGVGAGSVVPLAGCLGTYDAVVGDSSGPEPVRVGVLAPNPQSDFIGRSMVQSAQVAVDERNDDHDGIDDRAVELVVGDTNGSPLEAKREYQRLVLEENVDVTVGTFASEALVNIMDEIAEQETLHLTSGAATQEVSQLVREEYERYKYHFRVGPTNDTDLGRAQIGFMNDVAGDIGWESIAVLAEDYPWADVPWETVQDRIDDTPVENVLSRRYAPSKNDFTDLYDEIADAGADAAFIMTAHTGNDALFDWSYPNRPAEPPQPQPFAFGGIHVPMQLPTYYEQTNGACRYGVSYSAATEQSEITEKTPQFVDKYEETFGTYPQDMGYYTYDAINLFAEVAESEESLDSADLVPVIEDISYTGATGNVRFYDPDDTYAHDRVYDPDDPTTVGVYFQWQENDEGVGVREVIWPDEYATSEYVTPPWLE</sequence>
<evidence type="ECO:0000259" key="2">
    <source>
        <dbReference type="Pfam" id="PF13458"/>
    </source>
</evidence>
<dbReference type="PATRIC" id="fig|1227499.3.peg.3126"/>
<dbReference type="Pfam" id="PF13458">
    <property type="entry name" value="Peripla_BP_6"/>
    <property type="match status" value="1"/>
</dbReference>
<dbReference type="InterPro" id="IPR051010">
    <property type="entry name" value="BCAA_transport"/>
</dbReference>
<dbReference type="AlphaFoldDB" id="L9WU31"/>
<dbReference type="CDD" id="cd06345">
    <property type="entry name" value="PBP1_ABC_ligand_binding-like"/>
    <property type="match status" value="1"/>
</dbReference>
<keyword evidence="4" id="KW-1185">Reference proteome</keyword>
<accession>L9WU31</accession>
<dbReference type="EMBL" id="AOHZ01000071">
    <property type="protein sequence ID" value="ELY52965.1"/>
    <property type="molecule type" value="Genomic_DNA"/>
</dbReference>
<dbReference type="STRING" id="1227499.C493_15248"/>
<dbReference type="PANTHER" id="PTHR30483">
    <property type="entry name" value="LEUCINE-SPECIFIC-BINDING PROTEIN"/>
    <property type="match status" value="1"/>
</dbReference>
<name>L9WU31_9EURY</name>
<dbReference type="Proteomes" id="UP000011602">
    <property type="component" value="Unassembled WGS sequence"/>
</dbReference>
<feature type="domain" description="Leucine-binding protein" evidence="2">
    <location>
        <begin position="50"/>
        <end position="398"/>
    </location>
</feature>
<protein>
    <submittedName>
        <fullName evidence="3">Branched-chain amino acid ABC transporter substrate-binding protein</fullName>
    </submittedName>
</protein>
<dbReference type="SUPFAM" id="SSF53822">
    <property type="entry name" value="Periplasmic binding protein-like I"/>
    <property type="match status" value="1"/>
</dbReference>
<dbReference type="InterPro" id="IPR028082">
    <property type="entry name" value="Peripla_BP_I"/>
</dbReference>
<proteinExistence type="predicted"/>
<keyword evidence="1" id="KW-0732">Signal</keyword>
<dbReference type="Gene3D" id="3.40.50.2300">
    <property type="match status" value="2"/>
</dbReference>
<dbReference type="InterPro" id="IPR028081">
    <property type="entry name" value="Leu-bd"/>
</dbReference>
<organism evidence="3 4">
    <name type="scientific">Natronolimnohabitans innermongolicus JCM 12255</name>
    <dbReference type="NCBI Taxonomy" id="1227499"/>
    <lineage>
        <taxon>Archaea</taxon>
        <taxon>Methanobacteriati</taxon>
        <taxon>Methanobacteriota</taxon>
        <taxon>Stenosarchaea group</taxon>
        <taxon>Halobacteria</taxon>
        <taxon>Halobacteriales</taxon>
        <taxon>Natrialbaceae</taxon>
        <taxon>Natronolimnohabitans</taxon>
    </lineage>
</organism>